<dbReference type="Proteomes" id="UP000628137">
    <property type="component" value="Unassembled WGS sequence"/>
</dbReference>
<dbReference type="AlphaFoldDB" id="A0A923K4J7"/>
<sequence length="119" mass="13826">MPKDTSIEMHEAADRWFFEKFGIYARSSSLICTTDFSQANSYGITYQIMPEPSSPMIYSASLKDFLEHESDLDVLTEESMRAWLESKCFNLVYEASEIPKDFWGEVMVFCKNYRAISRS</sequence>
<accession>A0A923K4J7</accession>
<reference evidence="1" key="2">
    <citation type="submission" date="2020-07" db="EMBL/GenBank/DDBJ databases">
        <authorList>
            <person name="Lood C."/>
            <person name="Girard L."/>
        </authorList>
    </citation>
    <scope>NUCLEOTIDE SEQUENCE</scope>
    <source>
        <strain evidence="1">RW4S2</strain>
    </source>
</reference>
<evidence type="ECO:0000313" key="2">
    <source>
        <dbReference type="EMBL" id="MBV4540116.1"/>
    </source>
</evidence>
<keyword evidence="3" id="KW-1185">Reference proteome</keyword>
<protein>
    <submittedName>
        <fullName evidence="1">Uncharacterized protein</fullName>
    </submittedName>
</protein>
<gene>
    <name evidence="2" type="ORF">HU738_003560</name>
    <name evidence="1" type="ORF">HU738_01395</name>
</gene>
<evidence type="ECO:0000313" key="1">
    <source>
        <dbReference type="EMBL" id="MBC3469200.1"/>
    </source>
</evidence>
<reference evidence="2" key="3">
    <citation type="submission" date="2021-06" db="EMBL/GenBank/DDBJ databases">
        <title>Updating the genus Pseudomonas: Description of 43 new species and partition of the Pseudomonas putida group.</title>
        <authorList>
            <person name="Girard L."/>
            <person name="Lood C."/>
            <person name="Vandamme P."/>
            <person name="Rokni-Zadeh H."/>
            <person name="Van Noort V."/>
            <person name="Hofte M."/>
            <person name="Lavigne R."/>
            <person name="De Mot R."/>
        </authorList>
    </citation>
    <scope>NUCLEOTIDE SEQUENCE</scope>
    <source>
        <strain evidence="2">RW4S2</strain>
    </source>
</reference>
<dbReference type="EMBL" id="JABWRP010000001">
    <property type="protein sequence ID" value="MBC3469200.1"/>
    <property type="molecule type" value="Genomic_DNA"/>
</dbReference>
<evidence type="ECO:0000313" key="3">
    <source>
        <dbReference type="Proteomes" id="UP000628137"/>
    </source>
</evidence>
<dbReference type="EMBL" id="JABWRP020000002">
    <property type="protein sequence ID" value="MBV4540116.1"/>
    <property type="molecule type" value="Genomic_DNA"/>
</dbReference>
<organism evidence="1">
    <name type="scientific">Pseudomonas vlassakiae</name>
    <dbReference type="NCBI Taxonomy" id="485888"/>
    <lineage>
        <taxon>Bacteria</taxon>
        <taxon>Pseudomonadati</taxon>
        <taxon>Pseudomonadota</taxon>
        <taxon>Gammaproteobacteria</taxon>
        <taxon>Pseudomonadales</taxon>
        <taxon>Pseudomonadaceae</taxon>
        <taxon>Pseudomonas</taxon>
    </lineage>
</organism>
<dbReference type="RefSeq" id="WP_217871422.1">
    <property type="nucleotide sequence ID" value="NZ_JABWRP020000002.1"/>
</dbReference>
<name>A0A923K4J7_9PSED</name>
<comment type="caution">
    <text evidence="1">The sequence shown here is derived from an EMBL/GenBank/DDBJ whole genome shotgun (WGS) entry which is preliminary data.</text>
</comment>
<reference evidence="1 3" key="1">
    <citation type="journal article" date="2020" name="Microorganisms">
        <title>Reliable Identification of Environmental Pseudomonas Isolates Using the rpoD Gene.</title>
        <authorList>
            <consortium name="The Broad Institute Genome Sequencing Platform"/>
            <person name="Girard L."/>
            <person name="Lood C."/>
            <person name="Rokni-Zadeh H."/>
            <person name="van Noort V."/>
            <person name="Lavigne R."/>
            <person name="De Mot R."/>
        </authorList>
    </citation>
    <scope>NUCLEOTIDE SEQUENCE</scope>
    <source>
        <strain evidence="1 3">RW4S2</strain>
    </source>
</reference>
<proteinExistence type="predicted"/>